<evidence type="ECO:0000313" key="2">
    <source>
        <dbReference type="Proteomes" id="UP000195152"/>
    </source>
</evidence>
<organism evidence="1 2">
    <name type="scientific">Bacillus thuringiensis serovar mexicanensis</name>
    <dbReference type="NCBI Taxonomy" id="180868"/>
    <lineage>
        <taxon>Bacteria</taxon>
        <taxon>Bacillati</taxon>
        <taxon>Bacillota</taxon>
        <taxon>Bacilli</taxon>
        <taxon>Bacillales</taxon>
        <taxon>Bacillaceae</taxon>
        <taxon>Bacillus</taxon>
        <taxon>Bacillus cereus group</taxon>
    </lineage>
</organism>
<gene>
    <name evidence="1" type="ORF">BK699_20545</name>
</gene>
<accession>A0A242W602</accession>
<reference evidence="1 2" key="1">
    <citation type="submission" date="2016-10" db="EMBL/GenBank/DDBJ databases">
        <title>Comparative genomics of Bacillus thuringiensis reveals a path to pathogens against multiple invertebrate hosts.</title>
        <authorList>
            <person name="Zheng J."/>
            <person name="Gao Q."/>
            <person name="Liu H."/>
            <person name="Peng D."/>
            <person name="Ruan L."/>
            <person name="Sun M."/>
        </authorList>
    </citation>
    <scope>NUCLEOTIDE SEQUENCE [LARGE SCALE GENOMIC DNA]</scope>
    <source>
        <strain evidence="1">BGSC 4AC1</strain>
    </source>
</reference>
<proteinExistence type="predicted"/>
<dbReference type="RefSeq" id="WP_000940800.1">
    <property type="nucleotide sequence ID" value="NZ_NFCF01000086.1"/>
</dbReference>
<sequence length="87" mass="10332">MAHLTNIKAQGRRYFYVTKYVGKQDFTTKTCKHIYSLGNARIALERLTLWILDNNFIPKELIEIGISIDDIKNWKERVENIIKRYSL</sequence>
<dbReference type="EMBL" id="NFCF01000086">
    <property type="protein sequence ID" value="OTW46412.1"/>
    <property type="molecule type" value="Genomic_DNA"/>
</dbReference>
<protein>
    <submittedName>
        <fullName evidence="1">Uncharacterized protein</fullName>
    </submittedName>
</protein>
<dbReference type="AlphaFoldDB" id="A0A242W602"/>
<dbReference type="Proteomes" id="UP000195152">
    <property type="component" value="Unassembled WGS sequence"/>
</dbReference>
<name>A0A242W602_BACTU</name>
<comment type="caution">
    <text evidence="1">The sequence shown here is derived from an EMBL/GenBank/DDBJ whole genome shotgun (WGS) entry which is preliminary data.</text>
</comment>
<evidence type="ECO:0000313" key="1">
    <source>
        <dbReference type="EMBL" id="OTW46412.1"/>
    </source>
</evidence>